<organism evidence="1 2">
    <name type="scientific">Acetilactobacillus jinshanensis</name>
    <dbReference type="NCBI Taxonomy" id="1720083"/>
    <lineage>
        <taxon>Bacteria</taxon>
        <taxon>Bacillati</taxon>
        <taxon>Bacillota</taxon>
        <taxon>Bacilli</taxon>
        <taxon>Lactobacillales</taxon>
        <taxon>Lactobacillaceae</taxon>
        <taxon>Acetilactobacillus</taxon>
    </lineage>
</organism>
<protein>
    <submittedName>
        <fullName evidence="1">Uncharacterized protein</fullName>
    </submittedName>
</protein>
<accession>A0A4P6ZND5</accession>
<dbReference type="Gene3D" id="3.40.50.1220">
    <property type="entry name" value="TPP-binding domain"/>
    <property type="match status" value="1"/>
</dbReference>
<sequence>MNKQILDYLKRAYQQSRLVFFVGAGISKNSNLPTWDELIHLMAKKIGVKSSVLTRNDYLKIPELFWETQPKQYLNFVKDHFPVNAKTNPLDDLIVRLQPDHIITTNYDNLLEQSLRQTGLNRHYIVTYDDRSFLRKCGYGKHYLMKIHGDVNHLNDIVLRESDYLNYRYTHVVMSDFIKSLLMTHVFLFIGYSLHDLNLNSIINWINNIKRRLGLFHKHEIKDVLLYNPSPHDIYSYEQEKAYFSHKNIALINIQQLSDSNPNPFNSPIGNRVFHFLRMFQDPFQ</sequence>
<evidence type="ECO:0000313" key="1">
    <source>
        <dbReference type="EMBL" id="QBP18942.1"/>
    </source>
</evidence>
<gene>
    <name evidence="1" type="ORF">ELX58_07590</name>
</gene>
<dbReference type="OrthoDB" id="5521101at2"/>
<name>A0A4P6ZND5_9LACO</name>
<dbReference type="AlphaFoldDB" id="A0A4P6ZND5"/>
<evidence type="ECO:0000313" key="2">
    <source>
        <dbReference type="Proteomes" id="UP000294321"/>
    </source>
</evidence>
<proteinExistence type="predicted"/>
<dbReference type="Proteomes" id="UP000294321">
    <property type="component" value="Chromosome"/>
</dbReference>
<keyword evidence="2" id="KW-1185">Reference proteome</keyword>
<dbReference type="EMBL" id="CP034726">
    <property type="protein sequence ID" value="QBP18942.1"/>
    <property type="molecule type" value="Genomic_DNA"/>
</dbReference>
<dbReference type="SUPFAM" id="SSF52467">
    <property type="entry name" value="DHS-like NAD/FAD-binding domain"/>
    <property type="match status" value="1"/>
</dbReference>
<dbReference type="RefSeq" id="WP_133442499.1">
    <property type="nucleotide sequence ID" value="NZ_CP034726.1"/>
</dbReference>
<dbReference type="InterPro" id="IPR029035">
    <property type="entry name" value="DHS-like_NAD/FAD-binding_dom"/>
</dbReference>
<reference evidence="2" key="1">
    <citation type="submission" date="2018-12" db="EMBL/GenBank/DDBJ databases">
        <title>A new species of lactobacillus.</title>
        <authorList>
            <person name="Jian Y."/>
            <person name="Xin L."/>
            <person name="Hong Z.J."/>
            <person name="Ming L.Z."/>
            <person name="Hong X.Z."/>
        </authorList>
    </citation>
    <scope>NUCLEOTIDE SEQUENCE [LARGE SCALE GENOMIC DNA]</scope>
    <source>
        <strain evidence="2">HSLZ-75</strain>
    </source>
</reference>
<dbReference type="Pfam" id="PF13289">
    <property type="entry name" value="SIR2_2"/>
    <property type="match status" value="1"/>
</dbReference>
<dbReference type="KEGG" id="lji:ELX58_07590"/>